<keyword evidence="2 3" id="KW-0378">Hydrolase</keyword>
<comment type="function">
    <text evidence="3">Nucleoside triphosphate pyrophosphatase that hydrolyzes dTTP and UTP. May have a dual role in cell division arrest and in preventing the incorporation of modified nucleotides into cellular nucleic acids.</text>
</comment>
<dbReference type="STRING" id="237682.SAMN05421676_11918"/>
<dbReference type="Proteomes" id="UP000199095">
    <property type="component" value="Unassembled WGS sequence"/>
</dbReference>
<dbReference type="Pfam" id="PF02545">
    <property type="entry name" value="Maf"/>
    <property type="match status" value="1"/>
</dbReference>
<dbReference type="HAMAP" id="MF_00528">
    <property type="entry name" value="Maf"/>
    <property type="match status" value="1"/>
</dbReference>
<comment type="subcellular location">
    <subcellularLocation>
        <location evidence="3">Cytoplasm</location>
    </subcellularLocation>
</comment>
<keyword evidence="3" id="KW-0546">Nucleotide metabolism</keyword>
<comment type="catalytic activity">
    <reaction evidence="3">
        <text>dTTP + H2O = dTMP + diphosphate + H(+)</text>
        <dbReference type="Rhea" id="RHEA:28534"/>
        <dbReference type="ChEBI" id="CHEBI:15377"/>
        <dbReference type="ChEBI" id="CHEBI:15378"/>
        <dbReference type="ChEBI" id="CHEBI:33019"/>
        <dbReference type="ChEBI" id="CHEBI:37568"/>
        <dbReference type="ChEBI" id="CHEBI:63528"/>
        <dbReference type="EC" id="3.6.1.9"/>
    </reaction>
</comment>
<dbReference type="EC" id="3.6.1.9" evidence="3"/>
<evidence type="ECO:0000256" key="1">
    <source>
        <dbReference type="ARBA" id="ARBA00001968"/>
    </source>
</evidence>
<dbReference type="PIRSF" id="PIRSF006305">
    <property type="entry name" value="Maf"/>
    <property type="match status" value="1"/>
</dbReference>
<evidence type="ECO:0000313" key="4">
    <source>
        <dbReference type="EMBL" id="SEU08775.1"/>
    </source>
</evidence>
<comment type="caution">
    <text evidence="3">Lacks conserved residue(s) required for the propagation of feature annotation.</text>
</comment>
<evidence type="ECO:0000256" key="2">
    <source>
        <dbReference type="ARBA" id="ARBA00022801"/>
    </source>
</evidence>
<dbReference type="AlphaFoldDB" id="A0A1I0JH53"/>
<keyword evidence="5" id="KW-1185">Reference proteome</keyword>
<dbReference type="GO" id="GO:0036221">
    <property type="term" value="F:UTP diphosphatase activity"/>
    <property type="evidence" value="ECO:0007669"/>
    <property type="project" value="RHEA"/>
</dbReference>
<dbReference type="GO" id="GO:0009117">
    <property type="term" value="P:nucleotide metabolic process"/>
    <property type="evidence" value="ECO:0007669"/>
    <property type="project" value="UniProtKB-KW"/>
</dbReference>
<dbReference type="OrthoDB" id="9807767at2"/>
<feature type="active site" description="Proton acceptor" evidence="3">
    <location>
        <position position="70"/>
    </location>
</feature>
<dbReference type="Gene3D" id="3.90.950.10">
    <property type="match status" value="1"/>
</dbReference>
<evidence type="ECO:0000313" key="5">
    <source>
        <dbReference type="Proteomes" id="UP000199095"/>
    </source>
</evidence>
<dbReference type="SUPFAM" id="SSF52972">
    <property type="entry name" value="ITPase-like"/>
    <property type="match status" value="1"/>
</dbReference>
<dbReference type="GO" id="GO:0005737">
    <property type="term" value="C:cytoplasm"/>
    <property type="evidence" value="ECO:0007669"/>
    <property type="project" value="UniProtKB-SubCell"/>
</dbReference>
<dbReference type="PANTHER" id="PTHR43213">
    <property type="entry name" value="BIFUNCTIONAL DTTP/UTP PYROPHOSPHATASE/METHYLTRANSFERASE PROTEIN-RELATED"/>
    <property type="match status" value="1"/>
</dbReference>
<sequence>MTSQLVLASSSPRRQELLEKVQVPFVIRKPDVDESSVTSNTPKEKVWQLAKLKGEHVIIKDEREVILAADTVVSYRNQIFEKPNNEREAFQMLSRLSGERHEVWTGFMIRSNMHEEIFTHKTEVEFWPLSDEEIEAYLSTQEAFDKAGAYGIQGQGSIFVKQIIGDYYNVVGLPVSHVVRELRKYDIFPSFYD</sequence>
<dbReference type="CDD" id="cd00555">
    <property type="entry name" value="Maf"/>
    <property type="match status" value="1"/>
</dbReference>
<protein>
    <recommendedName>
        <fullName evidence="3">dTTP/UTP pyrophosphatase</fullName>
        <shortName evidence="3">dTTPase/UTPase</shortName>
        <ecNumber evidence="3">3.6.1.9</ecNumber>
    </recommendedName>
    <alternativeName>
        <fullName evidence="3">Nucleoside triphosphate pyrophosphatase</fullName>
    </alternativeName>
    <alternativeName>
        <fullName evidence="3">Nucleotide pyrophosphatase</fullName>
        <shortName evidence="3">Nucleotide PPase</shortName>
    </alternativeName>
</protein>
<dbReference type="GO" id="GO:0036218">
    <property type="term" value="F:dTTP diphosphatase activity"/>
    <property type="evidence" value="ECO:0007669"/>
    <property type="project" value="RHEA"/>
</dbReference>
<feature type="site" description="Important for substrate specificity" evidence="3">
    <location>
        <position position="153"/>
    </location>
</feature>
<feature type="site" description="Important for substrate specificity" evidence="3">
    <location>
        <position position="13"/>
    </location>
</feature>
<evidence type="ECO:0000256" key="3">
    <source>
        <dbReference type="HAMAP-Rule" id="MF_00528"/>
    </source>
</evidence>
<dbReference type="NCBIfam" id="TIGR00172">
    <property type="entry name" value="maf"/>
    <property type="match status" value="1"/>
</dbReference>
<comment type="catalytic activity">
    <reaction evidence="3">
        <text>UTP + H2O = UMP + diphosphate + H(+)</text>
        <dbReference type="Rhea" id="RHEA:29395"/>
        <dbReference type="ChEBI" id="CHEBI:15377"/>
        <dbReference type="ChEBI" id="CHEBI:15378"/>
        <dbReference type="ChEBI" id="CHEBI:33019"/>
        <dbReference type="ChEBI" id="CHEBI:46398"/>
        <dbReference type="ChEBI" id="CHEBI:57865"/>
        <dbReference type="EC" id="3.6.1.9"/>
    </reaction>
</comment>
<reference evidence="5" key="1">
    <citation type="submission" date="2016-10" db="EMBL/GenBank/DDBJ databases">
        <authorList>
            <person name="Varghese N."/>
            <person name="Submissions S."/>
        </authorList>
    </citation>
    <scope>NUCLEOTIDE SEQUENCE [LARGE SCALE GENOMIC DNA]</scope>
    <source>
        <strain evidence="5">CGMCC 1.3566</strain>
    </source>
</reference>
<dbReference type="InterPro" id="IPR003697">
    <property type="entry name" value="Maf-like"/>
</dbReference>
<accession>A0A1I0JH53</accession>
<gene>
    <name evidence="4" type="ORF">SAMN05421676_11918</name>
</gene>
<organism evidence="4 5">
    <name type="scientific">Salinibacillus kushneri</name>
    <dbReference type="NCBI Taxonomy" id="237682"/>
    <lineage>
        <taxon>Bacteria</taxon>
        <taxon>Bacillati</taxon>
        <taxon>Bacillota</taxon>
        <taxon>Bacilli</taxon>
        <taxon>Bacillales</taxon>
        <taxon>Bacillaceae</taxon>
        <taxon>Salinibacillus</taxon>
    </lineage>
</organism>
<feature type="site" description="Important for substrate specificity" evidence="3">
    <location>
        <position position="71"/>
    </location>
</feature>
<dbReference type="PANTHER" id="PTHR43213:SF5">
    <property type="entry name" value="BIFUNCTIONAL DTTP_UTP PYROPHOSPHATASE_METHYLTRANSFERASE PROTEIN-RELATED"/>
    <property type="match status" value="1"/>
</dbReference>
<dbReference type="InterPro" id="IPR029001">
    <property type="entry name" value="ITPase-like_fam"/>
</dbReference>
<keyword evidence="3" id="KW-0963">Cytoplasm</keyword>
<comment type="cofactor">
    <cofactor evidence="1 3">
        <name>a divalent metal cation</name>
        <dbReference type="ChEBI" id="CHEBI:60240"/>
    </cofactor>
</comment>
<dbReference type="RefSeq" id="WP_093137777.1">
    <property type="nucleotide sequence ID" value="NZ_FOHJ01000019.1"/>
</dbReference>
<proteinExistence type="inferred from homology"/>
<name>A0A1I0JH53_9BACI</name>
<dbReference type="EMBL" id="FOHJ01000019">
    <property type="protein sequence ID" value="SEU08775.1"/>
    <property type="molecule type" value="Genomic_DNA"/>
</dbReference>
<comment type="similarity">
    <text evidence="3">Belongs to the Maf family. YhdE subfamily.</text>
</comment>